<feature type="region of interest" description="Disordered" evidence="1">
    <location>
        <begin position="113"/>
        <end position="154"/>
    </location>
</feature>
<evidence type="ECO:0000313" key="2">
    <source>
        <dbReference type="EMBL" id="KAG7497509.1"/>
    </source>
</evidence>
<proteinExistence type="predicted"/>
<reference evidence="2 3" key="1">
    <citation type="journal article" date="2021" name="Sci. Rep.">
        <title>Chromosome anchoring in Senegalese sole (Solea senegalensis) reveals sex-associated markers and genome rearrangements in flatfish.</title>
        <authorList>
            <person name="Guerrero-Cozar I."/>
            <person name="Gomez-Garrido J."/>
            <person name="Berbel C."/>
            <person name="Martinez-Blanch J.F."/>
            <person name="Alioto T."/>
            <person name="Claros M.G."/>
            <person name="Gagnaire P.A."/>
            <person name="Manchado M."/>
        </authorList>
    </citation>
    <scope>NUCLEOTIDE SEQUENCE [LARGE SCALE GENOMIC DNA]</scope>
    <source>
        <strain evidence="2">Sse05_10M</strain>
    </source>
</reference>
<dbReference type="AlphaFoldDB" id="A0AAV6QZD5"/>
<organism evidence="2 3">
    <name type="scientific">Solea senegalensis</name>
    <name type="common">Senegalese sole</name>
    <dbReference type="NCBI Taxonomy" id="28829"/>
    <lineage>
        <taxon>Eukaryota</taxon>
        <taxon>Metazoa</taxon>
        <taxon>Chordata</taxon>
        <taxon>Craniata</taxon>
        <taxon>Vertebrata</taxon>
        <taxon>Euteleostomi</taxon>
        <taxon>Actinopterygii</taxon>
        <taxon>Neopterygii</taxon>
        <taxon>Teleostei</taxon>
        <taxon>Neoteleostei</taxon>
        <taxon>Acanthomorphata</taxon>
        <taxon>Carangaria</taxon>
        <taxon>Pleuronectiformes</taxon>
        <taxon>Pleuronectoidei</taxon>
        <taxon>Soleidae</taxon>
        <taxon>Solea</taxon>
    </lineage>
</organism>
<evidence type="ECO:0000313" key="3">
    <source>
        <dbReference type="Proteomes" id="UP000693946"/>
    </source>
</evidence>
<comment type="caution">
    <text evidence="2">The sequence shown here is derived from an EMBL/GenBank/DDBJ whole genome shotgun (WGS) entry which is preliminary data.</text>
</comment>
<sequence length="222" mass="24947">MKTLGEIDDARAWNVTADEDEIRITANSALFDLSCSIQNYGLCGEAMARVPPDIALHICKLIHALRFLNQEWAQDRSWRDSMELGCASFERWTGLNRDSVEKLKKQVAAHRKSQWSEQMSETPKTLTRVTEKWSHKVSGSSGPPGARRAELSGSSGMKSFEPGVWALNIMRLYILELLASPCSPLNFDKYRTISTVSRAKSSAHPSSLFKQRRDRCRVSASV</sequence>
<dbReference type="EMBL" id="JAGKHQ010000015">
    <property type="protein sequence ID" value="KAG7497509.1"/>
    <property type="molecule type" value="Genomic_DNA"/>
</dbReference>
<gene>
    <name evidence="2" type="ORF">JOB18_038945</name>
</gene>
<accession>A0AAV6QZD5</accession>
<keyword evidence="3" id="KW-1185">Reference proteome</keyword>
<evidence type="ECO:0000256" key="1">
    <source>
        <dbReference type="SAM" id="MobiDB-lite"/>
    </source>
</evidence>
<protein>
    <submittedName>
        <fullName evidence="2">Uncharacterized protein</fullName>
    </submittedName>
</protein>
<dbReference type="Proteomes" id="UP000693946">
    <property type="component" value="Linkage Group LG3"/>
</dbReference>
<feature type="compositionally biased region" description="Polar residues" evidence="1">
    <location>
        <begin position="115"/>
        <end position="128"/>
    </location>
</feature>
<name>A0AAV6QZD5_SOLSE</name>